<dbReference type="InterPro" id="IPR003892">
    <property type="entry name" value="CUE"/>
</dbReference>
<evidence type="ECO:0000256" key="3">
    <source>
        <dbReference type="ARBA" id="ARBA00022723"/>
    </source>
</evidence>
<dbReference type="GO" id="GO:0016020">
    <property type="term" value="C:membrane"/>
    <property type="evidence" value="ECO:0007669"/>
    <property type="project" value="UniProtKB-SubCell"/>
</dbReference>
<dbReference type="GO" id="GO:0043130">
    <property type="term" value="F:ubiquitin binding"/>
    <property type="evidence" value="ECO:0007669"/>
    <property type="project" value="InterPro"/>
</dbReference>
<dbReference type="GO" id="GO:0070936">
    <property type="term" value="P:protein K48-linked ubiquitination"/>
    <property type="evidence" value="ECO:0007669"/>
    <property type="project" value="TreeGrafter"/>
</dbReference>
<dbReference type="AlphaFoldDB" id="A0A3P7JKC5"/>
<keyword evidence="4" id="KW-0863">Zinc-finger</keyword>
<evidence type="ECO:0000256" key="7">
    <source>
        <dbReference type="ARBA" id="ARBA00023136"/>
    </source>
</evidence>
<evidence type="ECO:0000256" key="9">
    <source>
        <dbReference type="SAM" id="Phobius"/>
    </source>
</evidence>
<feature type="domain" description="CUE" evidence="10">
    <location>
        <begin position="415"/>
        <end position="457"/>
    </location>
</feature>
<proteinExistence type="predicted"/>
<feature type="region of interest" description="Disordered" evidence="8">
    <location>
        <begin position="538"/>
        <end position="559"/>
    </location>
</feature>
<dbReference type="SMART" id="SM00546">
    <property type="entry name" value="CUE"/>
    <property type="match status" value="1"/>
</dbReference>
<feature type="region of interest" description="Disordered" evidence="8">
    <location>
        <begin position="473"/>
        <end position="498"/>
    </location>
</feature>
<keyword evidence="6 9" id="KW-1133">Transmembrane helix</keyword>
<evidence type="ECO:0000256" key="6">
    <source>
        <dbReference type="ARBA" id="ARBA00022989"/>
    </source>
</evidence>
<feature type="transmembrane region" description="Helical" evidence="9">
    <location>
        <begin position="192"/>
        <end position="210"/>
    </location>
</feature>
<dbReference type="InterPro" id="IPR013083">
    <property type="entry name" value="Znf_RING/FYVE/PHD"/>
</dbReference>
<dbReference type="PROSITE" id="PS51140">
    <property type="entry name" value="CUE"/>
    <property type="match status" value="1"/>
</dbReference>
<keyword evidence="5" id="KW-0862">Zinc</keyword>
<dbReference type="GO" id="GO:0000151">
    <property type="term" value="C:ubiquitin ligase complex"/>
    <property type="evidence" value="ECO:0007669"/>
    <property type="project" value="TreeGrafter"/>
</dbReference>
<feature type="compositionally biased region" description="Low complexity" evidence="8">
    <location>
        <begin position="478"/>
        <end position="487"/>
    </location>
</feature>
<sequence length="559" mass="63773">MPLMVLDPFDGLLALARHTPIPTLNSYIIISVESRLGVISETFRKIDHANALVTSSYFQQFCYILLHPTFGWVFINMFCATLALIAKLVTHMTVGKLGVQESVLLRDRLCNFLLYKAVFLFGVLNSVVHEEIIAWILWFALLASVAALQSIIAYKLKYLISSVPPRRVILRIMGLAFFLLLISATFVSSAFIAFRLFSVSIALFILADAIKSLLRSVYVIFKSALLMDNVSIYLPSINLTTLTYYVEFLHDLAIDCIDLLHYTHMLARVYLYSMYQFLLISSTSMYSQVVLSMACIVISMQLRSFYKSFIGRIERHIKYKRICKHIDIQCLQSWLEQDSSCPTCRLALPSSSNSAVTEDTQERLRAPTMQPFSHVFHFSGTRYARWLPSFSVELSHNVTPDFFNRNRFGSATNSQLISSAEQIREMFPQLEMAAILEDLRESGSVQATVENILENRFRHRNVALDSGEEIWNAEDVPSSSSSSTESSGEYEETLTPSEPCLNSCSVEHRDMFLRRKDILIQHHRKKYIASHRGKDLRNIYGKDVPNTSDPDSFRQRGKT</sequence>
<keyword evidence="3" id="KW-0479">Metal-binding</keyword>
<evidence type="ECO:0000256" key="2">
    <source>
        <dbReference type="ARBA" id="ARBA00022692"/>
    </source>
</evidence>
<dbReference type="PANTHER" id="PTHR15067:SF5">
    <property type="entry name" value="E3 UBIQUITIN-PROTEIN LIGASE AMFR"/>
    <property type="match status" value="1"/>
</dbReference>
<feature type="transmembrane region" description="Helical" evidence="9">
    <location>
        <begin position="70"/>
        <end position="89"/>
    </location>
</feature>
<gene>
    <name evidence="11" type="ORF">NLS_LOCUS9326</name>
</gene>
<organism evidence="11 12">
    <name type="scientific">Litomosoides sigmodontis</name>
    <name type="common">Filarial nematode worm</name>
    <dbReference type="NCBI Taxonomy" id="42156"/>
    <lineage>
        <taxon>Eukaryota</taxon>
        <taxon>Metazoa</taxon>
        <taxon>Ecdysozoa</taxon>
        <taxon>Nematoda</taxon>
        <taxon>Chromadorea</taxon>
        <taxon>Rhabditida</taxon>
        <taxon>Spirurina</taxon>
        <taxon>Spiruromorpha</taxon>
        <taxon>Filarioidea</taxon>
        <taxon>Onchocercidae</taxon>
        <taxon>Litomosoides</taxon>
    </lineage>
</organism>
<evidence type="ECO:0000256" key="8">
    <source>
        <dbReference type="SAM" id="MobiDB-lite"/>
    </source>
</evidence>
<evidence type="ECO:0000313" key="11">
    <source>
        <dbReference type="EMBL" id="VDM91464.1"/>
    </source>
</evidence>
<dbReference type="GO" id="GO:0030968">
    <property type="term" value="P:endoplasmic reticulum unfolded protein response"/>
    <property type="evidence" value="ECO:0007669"/>
    <property type="project" value="TreeGrafter"/>
</dbReference>
<dbReference type="GO" id="GO:0006511">
    <property type="term" value="P:ubiquitin-dependent protein catabolic process"/>
    <property type="evidence" value="ECO:0007669"/>
    <property type="project" value="TreeGrafter"/>
</dbReference>
<dbReference type="GO" id="GO:0008270">
    <property type="term" value="F:zinc ion binding"/>
    <property type="evidence" value="ECO:0007669"/>
    <property type="project" value="UniProtKB-KW"/>
</dbReference>
<evidence type="ECO:0000256" key="1">
    <source>
        <dbReference type="ARBA" id="ARBA00004141"/>
    </source>
</evidence>
<accession>A0A3P7JKC5</accession>
<evidence type="ECO:0000256" key="5">
    <source>
        <dbReference type="ARBA" id="ARBA00022833"/>
    </source>
</evidence>
<dbReference type="GO" id="GO:0005829">
    <property type="term" value="C:cytosol"/>
    <property type="evidence" value="ECO:0007669"/>
    <property type="project" value="TreeGrafter"/>
</dbReference>
<feature type="transmembrane region" description="Helical" evidence="9">
    <location>
        <begin position="133"/>
        <end position="156"/>
    </location>
</feature>
<feature type="transmembrane region" description="Helical" evidence="9">
    <location>
        <begin position="109"/>
        <end position="127"/>
    </location>
</feature>
<evidence type="ECO:0000256" key="4">
    <source>
        <dbReference type="ARBA" id="ARBA00022771"/>
    </source>
</evidence>
<evidence type="ECO:0000259" key="10">
    <source>
        <dbReference type="PROSITE" id="PS51140"/>
    </source>
</evidence>
<dbReference type="SUPFAM" id="SSF57850">
    <property type="entry name" value="RING/U-box"/>
    <property type="match status" value="1"/>
</dbReference>
<evidence type="ECO:0000313" key="12">
    <source>
        <dbReference type="Proteomes" id="UP000277928"/>
    </source>
</evidence>
<feature type="transmembrane region" description="Helical" evidence="9">
    <location>
        <begin position="168"/>
        <end position="186"/>
    </location>
</feature>
<dbReference type="GO" id="GO:0005783">
    <property type="term" value="C:endoplasmic reticulum"/>
    <property type="evidence" value="ECO:0007669"/>
    <property type="project" value="TreeGrafter"/>
</dbReference>
<dbReference type="Proteomes" id="UP000277928">
    <property type="component" value="Unassembled WGS sequence"/>
</dbReference>
<protein>
    <recommendedName>
        <fullName evidence="10">CUE domain-containing protein</fullName>
    </recommendedName>
</protein>
<dbReference type="Gene3D" id="3.30.40.10">
    <property type="entry name" value="Zinc/RING finger domain, C3HC4 (zinc finger)"/>
    <property type="match status" value="1"/>
</dbReference>
<dbReference type="Pfam" id="PF02845">
    <property type="entry name" value="CUE"/>
    <property type="match status" value="1"/>
</dbReference>
<dbReference type="GO" id="GO:0061630">
    <property type="term" value="F:ubiquitin protein ligase activity"/>
    <property type="evidence" value="ECO:0007669"/>
    <property type="project" value="TreeGrafter"/>
</dbReference>
<dbReference type="STRING" id="42156.A0A3P7JKC5"/>
<keyword evidence="7 9" id="KW-0472">Membrane</keyword>
<dbReference type="EMBL" id="UYRX01001507">
    <property type="protein sequence ID" value="VDM91464.1"/>
    <property type="molecule type" value="Genomic_DNA"/>
</dbReference>
<keyword evidence="12" id="KW-1185">Reference proteome</keyword>
<dbReference type="OMA" id="YWLELIT"/>
<keyword evidence="2 9" id="KW-0812">Transmembrane</keyword>
<comment type="subcellular location">
    <subcellularLocation>
        <location evidence="1">Membrane</location>
        <topology evidence="1">Multi-pass membrane protein</topology>
    </subcellularLocation>
</comment>
<dbReference type="OrthoDB" id="3824970at2759"/>
<feature type="transmembrane region" description="Helical" evidence="9">
    <location>
        <begin position="274"/>
        <end position="298"/>
    </location>
</feature>
<dbReference type="PANTHER" id="PTHR15067">
    <property type="entry name" value="E3 UBIQUITIN-PROTEIN LIGASE RNF8"/>
    <property type="match status" value="1"/>
</dbReference>
<reference evidence="11 12" key="1">
    <citation type="submission" date="2018-08" db="EMBL/GenBank/DDBJ databases">
        <authorList>
            <person name="Laetsch R D."/>
            <person name="Stevens L."/>
            <person name="Kumar S."/>
            <person name="Blaxter L. M."/>
        </authorList>
    </citation>
    <scope>NUCLEOTIDE SEQUENCE [LARGE SCALE GENOMIC DNA]</scope>
</reference>
<dbReference type="Gene3D" id="1.10.8.10">
    <property type="entry name" value="DNA helicase RuvA subunit, C-terminal domain"/>
    <property type="match status" value="1"/>
</dbReference>
<name>A0A3P7JKC5_LITSI</name>